<gene>
    <name evidence="1" type="ORF">C1I91_06625</name>
</gene>
<dbReference type="AlphaFoldDB" id="A0A3R5U813"/>
<organism evidence="1 2">
    <name type="scientific">Clostridium manihotivorum</name>
    <dbReference type="NCBI Taxonomy" id="2320868"/>
    <lineage>
        <taxon>Bacteria</taxon>
        <taxon>Bacillati</taxon>
        <taxon>Bacillota</taxon>
        <taxon>Clostridia</taxon>
        <taxon>Eubacteriales</taxon>
        <taxon>Clostridiaceae</taxon>
        <taxon>Clostridium</taxon>
    </lineage>
</organism>
<dbReference type="Proteomes" id="UP000286268">
    <property type="component" value="Chromosome"/>
</dbReference>
<reference evidence="1 2" key="1">
    <citation type="submission" date="2018-01" db="EMBL/GenBank/DDBJ databases">
        <title>Genome Sequencing and Assembly of Anaerobacter polyendosporus strain CT4.</title>
        <authorList>
            <person name="Tachaapaikoon C."/>
            <person name="Sutheeworapong S."/>
            <person name="Jenjaroenpun P."/>
            <person name="Wongsurawat T."/>
            <person name="Nookeaw I."/>
            <person name="Cheawchanlertfa P."/>
            <person name="Kosugi A."/>
            <person name="Cheevadhanarak S."/>
            <person name="Ratanakhanokchai K."/>
        </authorList>
    </citation>
    <scope>NUCLEOTIDE SEQUENCE [LARGE SCALE GENOMIC DNA]</scope>
    <source>
        <strain evidence="1 2">CT4</strain>
    </source>
</reference>
<dbReference type="KEGG" id="cmah:C1I91_06625"/>
<proteinExistence type="predicted"/>
<sequence length="87" mass="9769">MIKDSILINSEEVQSFDKMQIALAIRDSTYGEELSCSLLKNGVIKNCEGCSLKYICGRLDKLADDYTEITTKVVNSFSFEEEFGEAE</sequence>
<keyword evidence="2" id="KW-1185">Reference proteome</keyword>
<dbReference type="OrthoDB" id="1931247at2"/>
<dbReference type="EMBL" id="CP025746">
    <property type="protein sequence ID" value="QAA31342.1"/>
    <property type="molecule type" value="Genomic_DNA"/>
</dbReference>
<accession>A0A3R5U813</accession>
<dbReference type="RefSeq" id="WP_128212159.1">
    <property type="nucleotide sequence ID" value="NZ_CP025746.1"/>
</dbReference>
<evidence type="ECO:0000313" key="1">
    <source>
        <dbReference type="EMBL" id="QAA31342.1"/>
    </source>
</evidence>
<protein>
    <submittedName>
        <fullName evidence="1">Uncharacterized protein</fullName>
    </submittedName>
</protein>
<name>A0A3R5U813_9CLOT</name>
<evidence type="ECO:0000313" key="2">
    <source>
        <dbReference type="Proteomes" id="UP000286268"/>
    </source>
</evidence>